<reference evidence="1" key="1">
    <citation type="submission" date="2022-05" db="EMBL/GenBank/DDBJ databases">
        <title>Comparative Genomics of Spacecraft Associated Microbes.</title>
        <authorList>
            <person name="Tran M.T."/>
            <person name="Wright A."/>
            <person name="Seuylemezian A."/>
            <person name="Eisen J."/>
            <person name="Coil D."/>
        </authorList>
    </citation>
    <scope>NUCLEOTIDE SEQUENCE</scope>
    <source>
        <strain evidence="1">214.1.1</strain>
    </source>
</reference>
<sequence length="54" mass="6281">MSKTTIAEAFQRDKETVALVSREGATWYRAIPVTLHQTLFPSFFQPDRQQHDET</sequence>
<dbReference type="Proteomes" id="UP001139179">
    <property type="component" value="Unassembled WGS sequence"/>
</dbReference>
<proteinExistence type="predicted"/>
<keyword evidence="2" id="KW-1185">Reference proteome</keyword>
<evidence type="ECO:0000313" key="2">
    <source>
        <dbReference type="Proteomes" id="UP001139179"/>
    </source>
</evidence>
<accession>A0A9X2IN91</accession>
<comment type="caution">
    <text evidence="1">The sequence shown here is derived from an EMBL/GenBank/DDBJ whole genome shotgun (WGS) entry which is preliminary data.</text>
</comment>
<gene>
    <name evidence="1" type="ORF">M3202_05630</name>
</gene>
<dbReference type="AlphaFoldDB" id="A0A9X2IN91"/>
<dbReference type="EMBL" id="JAMBOL010000003">
    <property type="protein sequence ID" value="MCM3713556.1"/>
    <property type="molecule type" value="Genomic_DNA"/>
</dbReference>
<evidence type="ECO:0000313" key="1">
    <source>
        <dbReference type="EMBL" id="MCM3713556.1"/>
    </source>
</evidence>
<dbReference type="RefSeq" id="WP_251222366.1">
    <property type="nucleotide sequence ID" value="NZ_JAMBOL010000003.1"/>
</dbReference>
<organism evidence="1 2">
    <name type="scientific">Halalkalibacter oceani</name>
    <dbReference type="NCBI Taxonomy" id="1653776"/>
    <lineage>
        <taxon>Bacteria</taxon>
        <taxon>Bacillati</taxon>
        <taxon>Bacillota</taxon>
        <taxon>Bacilli</taxon>
        <taxon>Bacillales</taxon>
        <taxon>Bacillaceae</taxon>
        <taxon>Halalkalibacter</taxon>
    </lineage>
</organism>
<protein>
    <submittedName>
        <fullName evidence="1">Uncharacterized protein</fullName>
    </submittedName>
</protein>
<name>A0A9X2IN91_9BACI</name>